<evidence type="ECO:0000313" key="3">
    <source>
        <dbReference type="EMBL" id="GGF17882.1"/>
    </source>
</evidence>
<dbReference type="Pfam" id="PF26568">
    <property type="entry name" value="RE_BanI_C"/>
    <property type="match status" value="1"/>
</dbReference>
<gene>
    <name evidence="3" type="ORF">GCM10010954_15800</name>
</gene>
<accession>A0A917B4D1</accession>
<dbReference type="Proteomes" id="UP000660110">
    <property type="component" value="Unassembled WGS sequence"/>
</dbReference>
<comment type="caution">
    <text evidence="3">The sequence shown here is derived from an EMBL/GenBank/DDBJ whole genome shotgun (WGS) entry which is preliminary data.</text>
</comment>
<organism evidence="3 4">
    <name type="scientific">Halobacillus andaensis</name>
    <dbReference type="NCBI Taxonomy" id="1176239"/>
    <lineage>
        <taxon>Bacteria</taxon>
        <taxon>Bacillati</taxon>
        <taxon>Bacillota</taxon>
        <taxon>Bacilli</taxon>
        <taxon>Bacillales</taxon>
        <taxon>Bacillaceae</taxon>
        <taxon>Halobacillus</taxon>
    </lineage>
</organism>
<feature type="domain" description="BanI/HgiCI N-terminal" evidence="1">
    <location>
        <begin position="19"/>
        <end position="185"/>
    </location>
</feature>
<keyword evidence="4" id="KW-1185">Reference proteome</keyword>
<feature type="domain" description="BanI/HgiCI C-terminal" evidence="2">
    <location>
        <begin position="188"/>
        <end position="345"/>
    </location>
</feature>
<reference evidence="3" key="2">
    <citation type="submission" date="2020-09" db="EMBL/GenBank/DDBJ databases">
        <authorList>
            <person name="Sun Q."/>
            <person name="Zhou Y."/>
        </authorList>
    </citation>
    <scope>NUCLEOTIDE SEQUENCE</scope>
    <source>
        <strain evidence="3">CGMCC 1.12153</strain>
    </source>
</reference>
<protein>
    <recommendedName>
        <fullName evidence="5">Type-2 restriction enzyme BanI</fullName>
    </recommendedName>
</protein>
<dbReference type="EMBL" id="BMEL01000002">
    <property type="protein sequence ID" value="GGF17882.1"/>
    <property type="molecule type" value="Genomic_DNA"/>
</dbReference>
<evidence type="ECO:0000313" key="4">
    <source>
        <dbReference type="Proteomes" id="UP000660110"/>
    </source>
</evidence>
<dbReference type="InterPro" id="IPR058973">
    <property type="entry name" value="RE_BanI/HgiCI_C"/>
</dbReference>
<dbReference type="Pfam" id="PF24447">
    <property type="entry name" value="RE_BanI"/>
    <property type="match status" value="1"/>
</dbReference>
<evidence type="ECO:0000259" key="2">
    <source>
        <dbReference type="Pfam" id="PF26568"/>
    </source>
</evidence>
<dbReference type="AlphaFoldDB" id="A0A917B4D1"/>
<evidence type="ECO:0008006" key="5">
    <source>
        <dbReference type="Google" id="ProtNLM"/>
    </source>
</evidence>
<dbReference type="InterPro" id="IPR058974">
    <property type="entry name" value="RE_BanI/HgiCI_N"/>
</dbReference>
<reference evidence="3" key="1">
    <citation type="journal article" date="2014" name="Int. J. Syst. Evol. Microbiol.">
        <title>Complete genome sequence of Corynebacterium casei LMG S-19264T (=DSM 44701T), isolated from a smear-ripened cheese.</title>
        <authorList>
            <consortium name="US DOE Joint Genome Institute (JGI-PGF)"/>
            <person name="Walter F."/>
            <person name="Albersmeier A."/>
            <person name="Kalinowski J."/>
            <person name="Ruckert C."/>
        </authorList>
    </citation>
    <scope>NUCLEOTIDE SEQUENCE</scope>
    <source>
        <strain evidence="3">CGMCC 1.12153</strain>
    </source>
</reference>
<sequence length="347" mass="39379">MSKDYERSIEELEFKAVNWWPNKLTKLETSTSVIPLLLKTQKKFISILNLCAKSPENVFVLINNSDISANLFLKHLVVLSDFGGEKLQRLNKNFDQLFPLNAHGERVMNYYWQDQEKKYIFKKLPINTLSNNKLKIDGINIVNEYPVVDDLYKDVIMLLLFGSNVTDEVIAEEVLNKCEVGNLIGNSEELDKFINERYIFVSRITGGAQANTLGQVAQRYVLDFINLNTSDDYLVQSNGRIKGVTHNSGRTDTTFDIVVSRDGKFVAIEISFQVTTNSTIERKSGQAKARYDMVTSTGNYIAYVIDGAGNFQRRSAVSTICENSHCTVAYSDEELKVLTEFIKEKLS</sequence>
<dbReference type="RefSeq" id="WP_188376958.1">
    <property type="nucleotide sequence ID" value="NZ_BMEL01000002.1"/>
</dbReference>
<evidence type="ECO:0000259" key="1">
    <source>
        <dbReference type="Pfam" id="PF24447"/>
    </source>
</evidence>
<name>A0A917B4D1_HALAA</name>
<proteinExistence type="predicted"/>